<organism evidence="12 13">
    <name type="scientific">Pseudogymnoascus destructans (strain ATCC MYA-4855 / 20631-21)</name>
    <name type="common">Bat white-nose syndrome fungus</name>
    <name type="synonym">Geomyces destructans</name>
    <dbReference type="NCBI Taxonomy" id="658429"/>
    <lineage>
        <taxon>Eukaryota</taxon>
        <taxon>Fungi</taxon>
        <taxon>Dikarya</taxon>
        <taxon>Ascomycota</taxon>
        <taxon>Pezizomycotina</taxon>
        <taxon>Leotiomycetes</taxon>
        <taxon>Thelebolales</taxon>
        <taxon>Thelebolaceae</taxon>
        <taxon>Pseudogymnoascus</taxon>
    </lineage>
</organism>
<sequence length="330" mass="35977">VQKSWATLVAGGAGGIAAAIFTAPLDVLKTRLQSDYYKTQLAQSRAACGSPSPDSLPILRSSTLHLRETLNILFSIRRYEGWPGLFKGLGPNLVGVVPASAVKFYTYGSSKQMLSRLNGDREAVWIHMVAAACSGIATSTITNPIWLVKTRLQLDKLAAEGAGCVPHQRYRNSIDCVMQIMRHEGVKGFYRGLTASYLGVAESTLHWVLYEQAKILIRLREERLVMKGETSDCDGLVKWVYQASAAGGTKLFAAIAAYPHEVVRTRLRAAPTHNGLQKYTGLYQCFCLVWKEEGLAALYGGLTAHVLRVVPATAIVFGVYEITIGLINGT</sequence>
<keyword evidence="4" id="KW-0677">Repeat</keyword>
<feature type="repeat" description="Solcar" evidence="9">
    <location>
        <begin position="122"/>
        <end position="216"/>
    </location>
</feature>
<gene>
    <name evidence="12" type="ORF">GMDG_01254</name>
</gene>
<evidence type="ECO:0000313" key="12">
    <source>
        <dbReference type="EMBL" id="ELR03503.1"/>
    </source>
</evidence>
<dbReference type="PROSITE" id="PS50920">
    <property type="entry name" value="SOLCAR"/>
    <property type="match status" value="3"/>
</dbReference>
<comment type="subcellular location">
    <subcellularLocation>
        <location evidence="1">Mitochondrion inner membrane</location>
        <topology evidence="1">Multi-pass membrane protein</topology>
    </subcellularLocation>
</comment>
<dbReference type="SUPFAM" id="SSF103506">
    <property type="entry name" value="Mitochondrial carrier"/>
    <property type="match status" value="1"/>
</dbReference>
<dbReference type="InterPro" id="IPR002067">
    <property type="entry name" value="MCP"/>
</dbReference>
<dbReference type="PANTHER" id="PTHR45829:SF4">
    <property type="entry name" value="MITOCHONDRIAL CARRIER PROTEIN RIM2"/>
    <property type="match status" value="1"/>
</dbReference>
<keyword evidence="5" id="KW-0999">Mitochondrion inner membrane</keyword>
<keyword evidence="6 11" id="KW-1133">Transmembrane helix</keyword>
<accession>L8FSP6</accession>
<evidence type="ECO:0000256" key="1">
    <source>
        <dbReference type="ARBA" id="ARBA00004448"/>
    </source>
</evidence>
<dbReference type="InterPro" id="IPR049562">
    <property type="entry name" value="SLC25A33/36-like"/>
</dbReference>
<evidence type="ECO:0008006" key="14">
    <source>
        <dbReference type="Google" id="ProtNLM"/>
    </source>
</evidence>
<dbReference type="EMBL" id="GL573183">
    <property type="protein sequence ID" value="ELR03503.1"/>
    <property type="molecule type" value="Genomic_DNA"/>
</dbReference>
<evidence type="ECO:0000256" key="7">
    <source>
        <dbReference type="ARBA" id="ARBA00023128"/>
    </source>
</evidence>
<dbReference type="VEuPathDB" id="FungiDB:GMDG_01254"/>
<evidence type="ECO:0000256" key="6">
    <source>
        <dbReference type="ARBA" id="ARBA00022989"/>
    </source>
</evidence>
<dbReference type="PRINTS" id="PR00926">
    <property type="entry name" value="MITOCARRIER"/>
</dbReference>
<evidence type="ECO:0000256" key="11">
    <source>
        <dbReference type="SAM" id="Phobius"/>
    </source>
</evidence>
<evidence type="ECO:0000256" key="3">
    <source>
        <dbReference type="ARBA" id="ARBA00022692"/>
    </source>
</evidence>
<dbReference type="InterPro" id="IPR018108">
    <property type="entry name" value="MCP_transmembrane"/>
</dbReference>
<dbReference type="HOGENOM" id="CLU_015166_6_0_1"/>
<evidence type="ECO:0000256" key="9">
    <source>
        <dbReference type="PROSITE-ProRule" id="PRU00282"/>
    </source>
</evidence>
<dbReference type="GO" id="GO:1990519">
    <property type="term" value="P:pyrimidine nucleotide import into mitochondrion"/>
    <property type="evidence" value="ECO:0007669"/>
    <property type="project" value="TreeGrafter"/>
</dbReference>
<evidence type="ECO:0000256" key="8">
    <source>
        <dbReference type="ARBA" id="ARBA00023136"/>
    </source>
</evidence>
<dbReference type="STRING" id="658429.L8FSP6"/>
<comment type="similarity">
    <text evidence="10">Belongs to the mitochondrial carrier (TC 2.A.29) family.</text>
</comment>
<dbReference type="InterPro" id="IPR023395">
    <property type="entry name" value="MCP_dom_sf"/>
</dbReference>
<dbReference type="GO" id="GO:0005743">
    <property type="term" value="C:mitochondrial inner membrane"/>
    <property type="evidence" value="ECO:0007669"/>
    <property type="project" value="UniProtKB-SubCell"/>
</dbReference>
<dbReference type="FunCoup" id="L8FSP6">
    <property type="interactions" value="436"/>
</dbReference>
<dbReference type="PANTHER" id="PTHR45829">
    <property type="entry name" value="MITOCHONDRIAL CARRIER PROTEIN RIM2"/>
    <property type="match status" value="1"/>
</dbReference>
<dbReference type="Gene3D" id="1.50.40.10">
    <property type="entry name" value="Mitochondrial carrier domain"/>
    <property type="match status" value="2"/>
</dbReference>
<reference evidence="13" key="1">
    <citation type="submission" date="2010-09" db="EMBL/GenBank/DDBJ databases">
        <title>The genome sequence of Geomyces destructans 20631-21.</title>
        <authorList>
            <consortium name="The Broad Institute Genome Sequencing Platform"/>
            <person name="Cuomo C.A."/>
            <person name="Blehert D.S."/>
            <person name="Lorch J.M."/>
            <person name="Young S.K."/>
            <person name="Zeng Q."/>
            <person name="Gargeya S."/>
            <person name="Fitzgerald M."/>
            <person name="Haas B."/>
            <person name="Abouelleil A."/>
            <person name="Alvarado L."/>
            <person name="Arachchi H.M."/>
            <person name="Berlin A."/>
            <person name="Brown A."/>
            <person name="Chapman S.B."/>
            <person name="Chen Z."/>
            <person name="Dunbar C."/>
            <person name="Freedman E."/>
            <person name="Gearin G."/>
            <person name="Gellesch M."/>
            <person name="Goldberg J."/>
            <person name="Griggs A."/>
            <person name="Gujja S."/>
            <person name="Heiman D."/>
            <person name="Howarth C."/>
            <person name="Larson L."/>
            <person name="Lui A."/>
            <person name="MacDonald P.J.P."/>
            <person name="Montmayeur A."/>
            <person name="Murphy C."/>
            <person name="Neiman D."/>
            <person name="Pearson M."/>
            <person name="Priest M."/>
            <person name="Roberts A."/>
            <person name="Saif S."/>
            <person name="Shea T."/>
            <person name="Shenoy N."/>
            <person name="Sisk P."/>
            <person name="Stolte C."/>
            <person name="Sykes S."/>
            <person name="Wortman J."/>
            <person name="Nusbaum C."/>
            <person name="Birren B."/>
        </authorList>
    </citation>
    <scope>NUCLEOTIDE SEQUENCE [LARGE SCALE GENOMIC DNA]</scope>
    <source>
        <strain evidence="13">ATCC MYA-4855 / 20631-21</strain>
    </source>
</reference>
<keyword evidence="7" id="KW-0496">Mitochondrion</keyword>
<evidence type="ECO:0000313" key="13">
    <source>
        <dbReference type="Proteomes" id="UP000011064"/>
    </source>
</evidence>
<evidence type="ECO:0000256" key="4">
    <source>
        <dbReference type="ARBA" id="ARBA00022737"/>
    </source>
</evidence>
<dbReference type="AlphaFoldDB" id="L8FSP6"/>
<dbReference type="InParanoid" id="L8FSP6"/>
<feature type="repeat" description="Solcar" evidence="9">
    <location>
        <begin position="2"/>
        <end position="113"/>
    </location>
</feature>
<keyword evidence="13" id="KW-1185">Reference proteome</keyword>
<evidence type="ECO:0000256" key="10">
    <source>
        <dbReference type="RuleBase" id="RU000488"/>
    </source>
</evidence>
<name>L8FSP6_PSED2</name>
<evidence type="ECO:0000256" key="5">
    <source>
        <dbReference type="ARBA" id="ARBA00022792"/>
    </source>
</evidence>
<dbReference type="GO" id="GO:0015218">
    <property type="term" value="F:pyrimidine nucleotide transmembrane transporter activity"/>
    <property type="evidence" value="ECO:0007669"/>
    <property type="project" value="InterPro"/>
</dbReference>
<evidence type="ECO:0000256" key="2">
    <source>
        <dbReference type="ARBA" id="ARBA00022448"/>
    </source>
</evidence>
<keyword evidence="8 9" id="KW-0472">Membrane</keyword>
<keyword evidence="2 10" id="KW-0813">Transport</keyword>
<feature type="non-terminal residue" evidence="12">
    <location>
        <position position="1"/>
    </location>
</feature>
<feature type="transmembrane region" description="Helical" evidence="11">
    <location>
        <begin position="6"/>
        <end position="28"/>
    </location>
</feature>
<dbReference type="Proteomes" id="UP000011064">
    <property type="component" value="Unassembled WGS sequence"/>
</dbReference>
<proteinExistence type="inferred from homology"/>
<feature type="repeat" description="Solcar" evidence="9">
    <location>
        <begin position="237"/>
        <end position="326"/>
    </location>
</feature>
<protein>
    <recommendedName>
        <fullName evidence="14">Mitochondrial carrier protein rim2</fullName>
    </recommendedName>
</protein>
<dbReference type="Pfam" id="PF00153">
    <property type="entry name" value="Mito_carr"/>
    <property type="match status" value="3"/>
</dbReference>
<keyword evidence="3 9" id="KW-0812">Transmembrane</keyword>